<dbReference type="EMBL" id="KZ678136">
    <property type="protein sequence ID" value="PSN65701.1"/>
    <property type="molecule type" value="Genomic_DNA"/>
</dbReference>
<evidence type="ECO:0000313" key="2">
    <source>
        <dbReference type="Proteomes" id="UP000240883"/>
    </source>
</evidence>
<accession>A0A2T2NJT9</accession>
<keyword evidence="2" id="KW-1185">Reference proteome</keyword>
<dbReference type="AlphaFoldDB" id="A0A2T2NJT9"/>
<reference evidence="1 2" key="1">
    <citation type="journal article" date="2018" name="Front. Microbiol.">
        <title>Genome-Wide Analysis of Corynespora cassiicola Leaf Fall Disease Putative Effectors.</title>
        <authorList>
            <person name="Lopez D."/>
            <person name="Ribeiro S."/>
            <person name="Label P."/>
            <person name="Fumanal B."/>
            <person name="Venisse J.S."/>
            <person name="Kohler A."/>
            <person name="de Oliveira R.R."/>
            <person name="Labutti K."/>
            <person name="Lipzen A."/>
            <person name="Lail K."/>
            <person name="Bauer D."/>
            <person name="Ohm R.A."/>
            <person name="Barry K.W."/>
            <person name="Spatafora J."/>
            <person name="Grigoriev I.V."/>
            <person name="Martin F.M."/>
            <person name="Pujade-Renaud V."/>
        </authorList>
    </citation>
    <scope>NUCLEOTIDE SEQUENCE [LARGE SCALE GENOMIC DNA]</scope>
    <source>
        <strain evidence="1 2">Philippines</strain>
    </source>
</reference>
<dbReference type="OrthoDB" id="3649348at2759"/>
<protein>
    <submittedName>
        <fullName evidence="1">Uncharacterized protein</fullName>
    </submittedName>
</protein>
<sequence>MTTVVSVAVYGREPTIHVAVNEKMLPEFDVKKTTVVHSCTNLSSAKAELSPLCLGNSSINPSSGIGSNVKLPVSQRKIPKFVLFGSTIPDHEVEQVTEAIKEKAPSVGIIRSSPADMRKAGAVGPDIDIIVMVFKDKLAKEL</sequence>
<proteinExistence type="predicted"/>
<organism evidence="1 2">
    <name type="scientific">Corynespora cassiicola Philippines</name>
    <dbReference type="NCBI Taxonomy" id="1448308"/>
    <lineage>
        <taxon>Eukaryota</taxon>
        <taxon>Fungi</taxon>
        <taxon>Dikarya</taxon>
        <taxon>Ascomycota</taxon>
        <taxon>Pezizomycotina</taxon>
        <taxon>Dothideomycetes</taxon>
        <taxon>Pleosporomycetidae</taxon>
        <taxon>Pleosporales</taxon>
        <taxon>Corynesporascaceae</taxon>
        <taxon>Corynespora</taxon>
    </lineage>
</organism>
<gene>
    <name evidence="1" type="ORF">BS50DRAFT_621537</name>
</gene>
<name>A0A2T2NJT9_CORCC</name>
<evidence type="ECO:0000313" key="1">
    <source>
        <dbReference type="EMBL" id="PSN65701.1"/>
    </source>
</evidence>
<dbReference type="Proteomes" id="UP000240883">
    <property type="component" value="Unassembled WGS sequence"/>
</dbReference>